<evidence type="ECO:0000313" key="5">
    <source>
        <dbReference type="Proteomes" id="UP001595818"/>
    </source>
</evidence>
<comment type="caution">
    <text evidence="4">The sequence shown here is derived from an EMBL/GenBank/DDBJ whole genome shotgun (WGS) entry which is preliminary data.</text>
</comment>
<dbReference type="GO" id="GO:0008483">
    <property type="term" value="F:transaminase activity"/>
    <property type="evidence" value="ECO:0007669"/>
    <property type="project" value="UniProtKB-KW"/>
</dbReference>
<dbReference type="Proteomes" id="UP001595818">
    <property type="component" value="Unassembled WGS sequence"/>
</dbReference>
<dbReference type="EMBL" id="JBHSJJ010000001">
    <property type="protein sequence ID" value="MFC4870193.1"/>
    <property type="molecule type" value="Genomic_DNA"/>
</dbReference>
<feature type="domain" description="Aminotransferase class I/classII large" evidence="3">
    <location>
        <begin position="73"/>
        <end position="345"/>
    </location>
</feature>
<dbReference type="Gene3D" id="3.40.640.10">
    <property type="entry name" value="Type I PLP-dependent aspartate aminotransferase-like (Major domain)"/>
    <property type="match status" value="1"/>
</dbReference>
<keyword evidence="2" id="KW-0808">Transferase</keyword>
<dbReference type="SUPFAM" id="SSF53383">
    <property type="entry name" value="PLP-dependent transferases"/>
    <property type="match status" value="1"/>
</dbReference>
<dbReference type="Pfam" id="PF00155">
    <property type="entry name" value="Aminotran_1_2"/>
    <property type="match status" value="1"/>
</dbReference>
<keyword evidence="5" id="KW-1185">Reference proteome</keyword>
<evidence type="ECO:0000259" key="3">
    <source>
        <dbReference type="Pfam" id="PF00155"/>
    </source>
</evidence>
<dbReference type="InterPro" id="IPR015422">
    <property type="entry name" value="PyrdxlP-dep_Trfase_small"/>
</dbReference>
<dbReference type="RefSeq" id="WP_377060520.1">
    <property type="nucleotide sequence ID" value="NZ_JBHSJJ010000001.1"/>
</dbReference>
<accession>A0ABV9SV11</accession>
<organism evidence="4 5">
    <name type="scientific">Negadavirga shengliensis</name>
    <dbReference type="NCBI Taxonomy" id="1389218"/>
    <lineage>
        <taxon>Bacteria</taxon>
        <taxon>Pseudomonadati</taxon>
        <taxon>Bacteroidota</taxon>
        <taxon>Cytophagia</taxon>
        <taxon>Cytophagales</taxon>
        <taxon>Cyclobacteriaceae</taxon>
        <taxon>Negadavirga</taxon>
    </lineage>
</organism>
<proteinExistence type="predicted"/>
<evidence type="ECO:0000256" key="1">
    <source>
        <dbReference type="ARBA" id="ARBA00001933"/>
    </source>
</evidence>
<dbReference type="PANTHER" id="PTHR13693">
    <property type="entry name" value="CLASS II AMINOTRANSFERASE/8-AMINO-7-OXONONANOATE SYNTHASE"/>
    <property type="match status" value="1"/>
</dbReference>
<keyword evidence="4" id="KW-0032">Aminotransferase</keyword>
<comment type="cofactor">
    <cofactor evidence="1">
        <name>pyridoxal 5'-phosphate</name>
        <dbReference type="ChEBI" id="CHEBI:597326"/>
    </cofactor>
</comment>
<dbReference type="InterPro" id="IPR015424">
    <property type="entry name" value="PyrdxlP-dep_Trfase"/>
</dbReference>
<reference evidence="5" key="1">
    <citation type="journal article" date="2019" name="Int. J. Syst. Evol. Microbiol.">
        <title>The Global Catalogue of Microorganisms (GCM) 10K type strain sequencing project: providing services to taxonomists for standard genome sequencing and annotation.</title>
        <authorList>
            <consortium name="The Broad Institute Genomics Platform"/>
            <consortium name="The Broad Institute Genome Sequencing Center for Infectious Disease"/>
            <person name="Wu L."/>
            <person name="Ma J."/>
        </authorList>
    </citation>
    <scope>NUCLEOTIDE SEQUENCE [LARGE SCALE GENOMIC DNA]</scope>
    <source>
        <strain evidence="5">CGMCC 4.7466</strain>
    </source>
</reference>
<evidence type="ECO:0000313" key="4">
    <source>
        <dbReference type="EMBL" id="MFC4870193.1"/>
    </source>
</evidence>
<sequence length="366" mass="40829">MKHYHTEKRLGRFIEVDGRQLLHFSGTSYLGMGALPEFRKLVSEGAEIFGPCHGSSRHSNVRLGIYDRFEQYFAKQAAAEKALVFSSGYMAGSAAVQTIAPTADLIMAAPDSHPAILPIGYRHDPLGDFSSWADQVIHECHIRKNAHILLLANAVNPLIPEVHDFHWIDKLSRSNRYTLVIDDSHAFGVIGNAAFGSYSKWQHLPVDLLIAGSMAKALALPGGILLGNHFLLGKIEQHVIFRSSSPPAPGPLHAFLEGQDLYLKQHVHLKENIKYIYEKIKNSLGFRMHPDYPVISFLNERWVDALEKKGIILSSFSYPSPDAPSVNRLVLSAHHRKEDLDYLLVNLEKVVSQDGESNTPPSQKFT</sequence>
<name>A0ABV9SV11_9BACT</name>
<dbReference type="InterPro" id="IPR015421">
    <property type="entry name" value="PyrdxlP-dep_Trfase_major"/>
</dbReference>
<dbReference type="InterPro" id="IPR050087">
    <property type="entry name" value="AON_synthase_class-II"/>
</dbReference>
<dbReference type="Gene3D" id="3.90.1150.10">
    <property type="entry name" value="Aspartate Aminotransferase, domain 1"/>
    <property type="match status" value="1"/>
</dbReference>
<protein>
    <submittedName>
        <fullName evidence="4">Aminotransferase class I/II-fold pyridoxal phosphate-dependent enzyme</fullName>
    </submittedName>
</protein>
<gene>
    <name evidence="4" type="ORF">ACFPFU_00730</name>
</gene>
<dbReference type="InterPro" id="IPR004839">
    <property type="entry name" value="Aminotransferase_I/II_large"/>
</dbReference>
<evidence type="ECO:0000256" key="2">
    <source>
        <dbReference type="ARBA" id="ARBA00022679"/>
    </source>
</evidence>